<dbReference type="SUPFAM" id="SSF50156">
    <property type="entry name" value="PDZ domain-like"/>
    <property type="match status" value="2"/>
</dbReference>
<dbReference type="PANTHER" id="PTHR31327:SF10">
    <property type="entry name" value="PDZ DOMAIN-CONTAINING PROTEIN"/>
    <property type="match status" value="1"/>
</dbReference>
<dbReference type="OMA" id="HISLNIG"/>
<dbReference type="IntAct" id="Q9TXV1">
    <property type="interactions" value="11"/>
</dbReference>
<dbReference type="Bgee" id="WBGene00019165">
    <property type="expression patterns" value="Expressed in adult organism and 1 other cell type or tissue"/>
</dbReference>
<dbReference type="PIR" id="H88678">
    <property type="entry name" value="H88678"/>
</dbReference>
<gene>
    <name evidence="2 4" type="primary">mpz-4</name>
    <name evidence="2" type="ORF">CELE_H06H21.9</name>
    <name evidence="4" type="ORF">H06H21.9</name>
</gene>
<dbReference type="InParanoid" id="Q9TXV1"/>
<dbReference type="GeneID" id="177255"/>
<dbReference type="InterPro" id="IPR036034">
    <property type="entry name" value="PDZ_sf"/>
</dbReference>
<dbReference type="HOGENOM" id="CLU_696833_0_0_1"/>
<dbReference type="InterPro" id="IPR040264">
    <property type="entry name" value="T15H9.4-like"/>
</dbReference>
<dbReference type="KEGG" id="cel:CELE_H06H21.9"/>
<dbReference type="PaxDb" id="6239-H06H21.9"/>
<sequence length="402" mass="44840">MPQEIPPAVKYKIYPEGAEGIDTVWERPGFKKGEIEARVKDVVILRGEPVPNSYKMLVEATFELPKKDKITQLGLVNRHGLVTRVHYASPFKGAILPGDIILQVNGTTVSFDEKQLTEHVDETTGGASLQSNVKTVKRKPTTTPKTEPVRAPHSLYPDFKVVVGKILNSKSETKITVLVARLKNRMSTSKIPNGILATQDHTIDLAILYQFKYLQLGLNVQQVDRKVVVNYTIPDSVSHCSLNIGEAIIAVDDKPINTLADNRQRFREGFEANGWIRLLVEYPNTDPIKNMVRGQLANVMRTAERPQYLLCGDVRKYFVEGIEALKNGKALAPILKEEEGPGEVGKKKSDAKVTKKDPAVGFNNTTEEFFIPAEWNSKLFVWLPPLKTKVTESASSNMPVKK</sequence>
<name>Q9TXV1_CAEEL</name>
<proteinExistence type="predicted"/>
<keyword evidence="3" id="KW-1185">Reference proteome</keyword>
<dbReference type="RefSeq" id="NP_500654.1">
    <property type="nucleotide sequence ID" value="NM_068253.6"/>
</dbReference>
<dbReference type="EMBL" id="BX284604">
    <property type="protein sequence ID" value="CCD72222.1"/>
    <property type="molecule type" value="Genomic_DNA"/>
</dbReference>
<dbReference type="Gene3D" id="2.30.42.10">
    <property type="match status" value="1"/>
</dbReference>
<evidence type="ECO:0000259" key="1">
    <source>
        <dbReference type="PROSITE" id="PS50106"/>
    </source>
</evidence>
<dbReference type="Proteomes" id="UP000001940">
    <property type="component" value="Chromosome IV"/>
</dbReference>
<dbReference type="AGR" id="WB:WBGene00019165"/>
<feature type="domain" description="PDZ" evidence="1">
    <location>
        <begin position="61"/>
        <end position="110"/>
    </location>
</feature>
<dbReference type="InterPro" id="IPR001478">
    <property type="entry name" value="PDZ"/>
</dbReference>
<dbReference type="CTD" id="177255"/>
<dbReference type="GO" id="GO:0000785">
    <property type="term" value="C:chromatin"/>
    <property type="evidence" value="ECO:0000318"/>
    <property type="project" value="GO_Central"/>
</dbReference>
<dbReference type="SMART" id="SM00228">
    <property type="entry name" value="PDZ"/>
    <property type="match status" value="2"/>
</dbReference>
<dbReference type="PROSITE" id="PS50106">
    <property type="entry name" value="PDZ"/>
    <property type="match status" value="1"/>
</dbReference>
<dbReference type="AlphaFoldDB" id="Q9TXV1"/>
<reference evidence="2 3" key="1">
    <citation type="journal article" date="1998" name="Science">
        <title>Genome sequence of the nematode C. elegans: a platform for investigating biology.</title>
        <authorList>
            <consortium name="The C. elegans sequencing consortium"/>
            <person name="Sulson J.E."/>
            <person name="Waterston R."/>
        </authorList>
    </citation>
    <scope>NUCLEOTIDE SEQUENCE [LARGE SCALE GENOMIC DNA]</scope>
    <source>
        <strain evidence="2 3">Bristol N2</strain>
    </source>
</reference>
<evidence type="ECO:0000313" key="4">
    <source>
        <dbReference type="WormBase" id="H06H21.9"/>
    </source>
</evidence>
<dbReference type="UCSC" id="H06H21.9">
    <property type="organism name" value="c. elegans"/>
</dbReference>
<evidence type="ECO:0000313" key="2">
    <source>
        <dbReference type="EMBL" id="CCD72222.1"/>
    </source>
</evidence>
<dbReference type="PeptideAtlas" id="Q9TXV1"/>
<dbReference type="PANTHER" id="PTHR31327">
    <property type="entry name" value="SPERM MEIOSIS PDZ DOMAIN CONTAINING PROTEINS-RELATED"/>
    <property type="match status" value="1"/>
</dbReference>
<dbReference type="FunCoup" id="Q9TXV1">
    <property type="interactions" value="1523"/>
</dbReference>
<accession>Q9TXV1</accession>
<dbReference type="WormBase" id="H06H21.9">
    <property type="protein sequence ID" value="CE17967"/>
    <property type="gene ID" value="WBGene00019165"/>
    <property type="gene designation" value="mpz-4"/>
</dbReference>
<evidence type="ECO:0000313" key="3">
    <source>
        <dbReference type="Proteomes" id="UP000001940"/>
    </source>
</evidence>
<dbReference type="eggNOG" id="KOG3528">
    <property type="taxonomic scope" value="Eukaryota"/>
</dbReference>
<dbReference type="OrthoDB" id="5847145at2759"/>
<organism evidence="2 3">
    <name type="scientific">Caenorhabditis elegans</name>
    <dbReference type="NCBI Taxonomy" id="6239"/>
    <lineage>
        <taxon>Eukaryota</taxon>
        <taxon>Metazoa</taxon>
        <taxon>Ecdysozoa</taxon>
        <taxon>Nematoda</taxon>
        <taxon>Chromadorea</taxon>
        <taxon>Rhabditida</taxon>
        <taxon>Rhabditina</taxon>
        <taxon>Rhabditomorpha</taxon>
        <taxon>Rhabditoidea</taxon>
        <taxon>Rhabditidae</taxon>
        <taxon>Peloderinae</taxon>
        <taxon>Caenorhabditis</taxon>
    </lineage>
</organism>
<protein>
    <submittedName>
        <fullName evidence="2">PDZ domain-containing protein</fullName>
    </submittedName>
</protein>
<dbReference type="STRING" id="6239.H06H21.9.1"/>